<evidence type="ECO:0000313" key="1">
    <source>
        <dbReference type="EMBL" id="PRR73932.1"/>
    </source>
</evidence>
<comment type="caution">
    <text evidence="1">The sequence shown here is derived from an EMBL/GenBank/DDBJ whole genome shotgun (WGS) entry which is preliminary data.</text>
</comment>
<dbReference type="PANTHER" id="PTHR38455:SF1">
    <property type="entry name" value="DUF951 DOMAIN-CONTAINING PROTEIN"/>
    <property type="match status" value="1"/>
</dbReference>
<dbReference type="EMBL" id="PVXM01000015">
    <property type="protein sequence ID" value="PRR73932.1"/>
    <property type="molecule type" value="Genomic_DNA"/>
</dbReference>
<reference evidence="1 2" key="1">
    <citation type="submission" date="2018-03" db="EMBL/GenBank/DDBJ databases">
        <title>Genome sequence of Moorella humiferrea DSM 23265.</title>
        <authorList>
            <person name="Poehlein A."/>
            <person name="Daniel R."/>
        </authorList>
    </citation>
    <scope>NUCLEOTIDE SEQUENCE [LARGE SCALE GENOMIC DNA]</scope>
    <source>
        <strain evidence="1 2">DSM 23265</strain>
    </source>
</reference>
<dbReference type="RefSeq" id="WP_106005059.1">
    <property type="nucleotide sequence ID" value="NZ_CP136419.1"/>
</dbReference>
<evidence type="ECO:0008006" key="3">
    <source>
        <dbReference type="Google" id="ProtNLM"/>
    </source>
</evidence>
<dbReference type="PIRSF" id="PIRSF037263">
    <property type="entry name" value="DUF951_bac"/>
    <property type="match status" value="1"/>
</dbReference>
<dbReference type="PANTHER" id="PTHR38455">
    <property type="entry name" value="HYPOTHETICAL CYTOSOLIC PROTEIN"/>
    <property type="match status" value="1"/>
</dbReference>
<dbReference type="Pfam" id="PF06107">
    <property type="entry name" value="DUF951"/>
    <property type="match status" value="1"/>
</dbReference>
<dbReference type="Proteomes" id="UP000238415">
    <property type="component" value="Unassembled WGS sequence"/>
</dbReference>
<evidence type="ECO:0000313" key="2">
    <source>
        <dbReference type="Proteomes" id="UP000238415"/>
    </source>
</evidence>
<protein>
    <recommendedName>
        <fullName evidence="3">DUF951 domain-containing protein</fullName>
    </recommendedName>
</protein>
<sequence>MDLRVGDIVQTRKKHPCGSDRWEILRVGMDFRLRCLGCGRLILIPRLKAEKSIKKVEVKSP</sequence>
<proteinExistence type="predicted"/>
<organism evidence="1 2">
    <name type="scientific">Neomoorella humiferrea</name>
    <dbReference type="NCBI Taxonomy" id="676965"/>
    <lineage>
        <taxon>Bacteria</taxon>
        <taxon>Bacillati</taxon>
        <taxon>Bacillota</taxon>
        <taxon>Clostridia</taxon>
        <taxon>Neomoorellales</taxon>
        <taxon>Neomoorellaceae</taxon>
        <taxon>Neomoorella</taxon>
    </lineage>
</organism>
<dbReference type="OrthoDB" id="9802710at2"/>
<dbReference type="AlphaFoldDB" id="A0A2T0AU12"/>
<name>A0A2T0AU12_9FIRM</name>
<gene>
    <name evidence="1" type="ORF">MOHU_10740</name>
</gene>
<keyword evidence="2" id="KW-1185">Reference proteome</keyword>
<accession>A0A2T0AU12</accession>
<dbReference type="InterPro" id="IPR009296">
    <property type="entry name" value="DUF951"/>
</dbReference>